<feature type="domain" description="Glucose-6-phosphate dehydrogenase NAD-binding" evidence="9">
    <location>
        <begin position="54"/>
        <end position="234"/>
    </location>
</feature>
<keyword evidence="3 7" id="KW-0313">Glucose metabolism</keyword>
<name>A0A917SXM2_9ACTN</name>
<keyword evidence="4 7" id="KW-0521">NADP</keyword>
<comment type="caution">
    <text evidence="11">The sequence shown here is derived from an EMBL/GenBank/DDBJ whole genome shotgun (WGS) entry which is preliminary data.</text>
</comment>
<keyword evidence="12" id="KW-1185">Reference proteome</keyword>
<dbReference type="InterPro" id="IPR019796">
    <property type="entry name" value="G6P_DH_AS"/>
</dbReference>
<reference evidence="11" key="1">
    <citation type="journal article" date="2014" name="Int. J. Syst. Evol. Microbiol.">
        <title>Complete genome sequence of Corynebacterium casei LMG S-19264T (=DSM 44701T), isolated from a smear-ripened cheese.</title>
        <authorList>
            <consortium name="US DOE Joint Genome Institute (JGI-PGF)"/>
            <person name="Walter F."/>
            <person name="Albersmeier A."/>
            <person name="Kalinowski J."/>
            <person name="Ruckert C."/>
        </authorList>
    </citation>
    <scope>NUCLEOTIDE SEQUENCE</scope>
    <source>
        <strain evidence="11">CGMCC 4.7308</strain>
    </source>
</reference>
<dbReference type="PANTHER" id="PTHR23429:SF0">
    <property type="entry name" value="GLUCOSE-6-PHOSPHATE 1-DEHYDROGENASE"/>
    <property type="match status" value="1"/>
</dbReference>
<evidence type="ECO:0000256" key="2">
    <source>
        <dbReference type="ARBA" id="ARBA00009975"/>
    </source>
</evidence>
<dbReference type="Gene3D" id="3.40.50.720">
    <property type="entry name" value="NAD(P)-binding Rossmann-like Domain"/>
    <property type="match status" value="1"/>
</dbReference>
<dbReference type="Pfam" id="PF02781">
    <property type="entry name" value="G6PD_C"/>
    <property type="match status" value="1"/>
</dbReference>
<feature type="binding site" evidence="7">
    <location>
        <position position="229"/>
    </location>
    <ligand>
        <name>substrate</name>
    </ligand>
</feature>
<feature type="region of interest" description="Disordered" evidence="8">
    <location>
        <begin position="19"/>
        <end position="44"/>
    </location>
</feature>
<dbReference type="GO" id="GO:0006006">
    <property type="term" value="P:glucose metabolic process"/>
    <property type="evidence" value="ECO:0007669"/>
    <property type="project" value="UniProtKB-KW"/>
</dbReference>
<dbReference type="PIRSF" id="PIRSF000110">
    <property type="entry name" value="G6PD"/>
    <property type="match status" value="1"/>
</dbReference>
<dbReference type="SUPFAM" id="SSF55347">
    <property type="entry name" value="Glyceraldehyde-3-phosphate dehydrogenase-like, C-terminal domain"/>
    <property type="match status" value="1"/>
</dbReference>
<dbReference type="GO" id="GO:0050661">
    <property type="term" value="F:NADP binding"/>
    <property type="evidence" value="ECO:0007669"/>
    <property type="project" value="UniProtKB-UniRule"/>
</dbReference>
<dbReference type="GO" id="GO:0004345">
    <property type="term" value="F:glucose-6-phosphate dehydrogenase activity"/>
    <property type="evidence" value="ECO:0007669"/>
    <property type="project" value="UniProtKB-UniRule"/>
</dbReference>
<dbReference type="EC" id="1.1.1.49" evidence="7"/>
<evidence type="ECO:0000256" key="8">
    <source>
        <dbReference type="SAM" id="MobiDB-lite"/>
    </source>
</evidence>
<comment type="caution">
    <text evidence="7">Lacks conserved residue(s) required for the propagation of feature annotation.</text>
</comment>
<feature type="domain" description="Glucose-6-phosphate dehydrogenase C-terminal" evidence="10">
    <location>
        <begin position="237"/>
        <end position="503"/>
    </location>
</feature>
<dbReference type="InterPro" id="IPR036291">
    <property type="entry name" value="NAD(P)-bd_dom_sf"/>
</dbReference>
<evidence type="ECO:0000259" key="9">
    <source>
        <dbReference type="Pfam" id="PF00479"/>
    </source>
</evidence>
<feature type="compositionally biased region" description="Polar residues" evidence="8">
    <location>
        <begin position="19"/>
        <end position="36"/>
    </location>
</feature>
<dbReference type="PANTHER" id="PTHR23429">
    <property type="entry name" value="GLUCOSE-6-PHOSPHATE 1-DEHYDROGENASE G6PD"/>
    <property type="match status" value="1"/>
</dbReference>
<comment type="pathway">
    <text evidence="1 7">Carbohydrate degradation; pentose phosphate pathway; D-ribulose 5-phosphate from D-glucose 6-phosphate (oxidative stage): step 1/3.</text>
</comment>
<keyword evidence="5 7" id="KW-0560">Oxidoreductase</keyword>
<dbReference type="InterPro" id="IPR022675">
    <property type="entry name" value="G6P_DH_C"/>
</dbReference>
<evidence type="ECO:0000256" key="4">
    <source>
        <dbReference type="ARBA" id="ARBA00022857"/>
    </source>
</evidence>
<feature type="binding site" evidence="7">
    <location>
        <position position="373"/>
    </location>
    <ligand>
        <name>substrate</name>
    </ligand>
</feature>
<evidence type="ECO:0000256" key="3">
    <source>
        <dbReference type="ARBA" id="ARBA00022526"/>
    </source>
</evidence>
<organism evidence="11 12">
    <name type="scientific">Nakamurella endophytica</name>
    <dbReference type="NCBI Taxonomy" id="1748367"/>
    <lineage>
        <taxon>Bacteria</taxon>
        <taxon>Bacillati</taxon>
        <taxon>Actinomycetota</taxon>
        <taxon>Actinomycetes</taxon>
        <taxon>Nakamurellales</taxon>
        <taxon>Nakamurellaceae</taxon>
        <taxon>Nakamurella</taxon>
    </lineage>
</organism>
<comment type="similarity">
    <text evidence="2 7">Belongs to the glucose-6-phosphate dehydrogenase family.</text>
</comment>
<comment type="function">
    <text evidence="7">Catalyzes the oxidation of glucose 6-phosphate to 6-phosphogluconolactone.</text>
</comment>
<accession>A0A917SXM2</accession>
<dbReference type="GO" id="GO:0009051">
    <property type="term" value="P:pentose-phosphate shunt, oxidative branch"/>
    <property type="evidence" value="ECO:0007669"/>
    <property type="project" value="TreeGrafter"/>
</dbReference>
<evidence type="ECO:0000256" key="7">
    <source>
        <dbReference type="HAMAP-Rule" id="MF_00966"/>
    </source>
</evidence>
<dbReference type="Gene3D" id="3.30.360.10">
    <property type="entry name" value="Dihydrodipicolinate Reductase, domain 2"/>
    <property type="match status" value="1"/>
</dbReference>
<dbReference type="PROSITE" id="PS00069">
    <property type="entry name" value="G6P_DEHYDROGENASE"/>
    <property type="match status" value="1"/>
</dbReference>
<keyword evidence="6 7" id="KW-0119">Carbohydrate metabolism</keyword>
<feature type="binding site" evidence="7">
    <location>
        <position position="225"/>
    </location>
    <ligand>
        <name>substrate</name>
    </ligand>
</feature>
<feature type="binding site" evidence="7">
    <location>
        <position position="195"/>
    </location>
    <ligand>
        <name>NADP(+)</name>
        <dbReference type="ChEBI" id="CHEBI:58349"/>
    </ligand>
</feature>
<evidence type="ECO:0000259" key="10">
    <source>
        <dbReference type="Pfam" id="PF02781"/>
    </source>
</evidence>
<evidence type="ECO:0000256" key="1">
    <source>
        <dbReference type="ARBA" id="ARBA00004937"/>
    </source>
</evidence>
<dbReference type="Proteomes" id="UP000655208">
    <property type="component" value="Unassembled WGS sequence"/>
</dbReference>
<evidence type="ECO:0000256" key="6">
    <source>
        <dbReference type="ARBA" id="ARBA00023277"/>
    </source>
</evidence>
<dbReference type="HAMAP" id="MF_00966">
    <property type="entry name" value="G6PD"/>
    <property type="match status" value="1"/>
</dbReference>
<feature type="active site" description="Proton acceptor" evidence="7">
    <location>
        <position position="287"/>
    </location>
</feature>
<dbReference type="PRINTS" id="PR00079">
    <property type="entry name" value="G6PDHDRGNASE"/>
</dbReference>
<dbReference type="SUPFAM" id="SSF51735">
    <property type="entry name" value="NAD(P)-binding Rossmann-fold domains"/>
    <property type="match status" value="1"/>
</dbReference>
<dbReference type="EMBL" id="BMNA01000003">
    <property type="protein sequence ID" value="GGL99887.1"/>
    <property type="molecule type" value="Genomic_DNA"/>
</dbReference>
<feature type="binding site" evidence="7">
    <location>
        <position position="282"/>
    </location>
    <ligand>
        <name>substrate</name>
    </ligand>
</feature>
<evidence type="ECO:0000313" key="11">
    <source>
        <dbReference type="EMBL" id="GGL99887.1"/>
    </source>
</evidence>
<feature type="binding site" evidence="7">
    <location>
        <position position="91"/>
    </location>
    <ligand>
        <name>NADP(+)</name>
        <dbReference type="ChEBI" id="CHEBI:58349"/>
    </ligand>
</feature>
<gene>
    <name evidence="7 11" type="primary">zwf</name>
    <name evidence="11" type="ORF">GCM10011594_19850</name>
</gene>
<reference evidence="11" key="2">
    <citation type="submission" date="2020-09" db="EMBL/GenBank/DDBJ databases">
        <authorList>
            <person name="Sun Q."/>
            <person name="Zhou Y."/>
        </authorList>
    </citation>
    <scope>NUCLEOTIDE SEQUENCE</scope>
    <source>
        <strain evidence="11">CGMCC 4.7308</strain>
    </source>
</reference>
<sequence>MGAAGTGYTRWCPLLTVTKGSPMTSAQAPTDQSESGEPTGAAGRRPSTDAIVFVLFGATGDLAHRMVLPAFFQLVQHGLMPENYILVGNGRGDVSHENFRQRVQDSLTAQGLDLEQGPDAALWQDFAPRLRFAGGGFASDDPGSLLDVLSEARESLGTNARYIHYLAVPPVAFAGLTEGLAEHKLLDGARVVYEKPYGTSPDGFRKLDELVLSKMDESQVYRIDHFLGKEATQNLHVLRFANSMIGDIWNNRHVQQVQIDVPETLDVADRAQFYDATGAFRDMIVTHLFQVAAEVAMEPPVSFGDDDLQEAREAVIAAFRPLDPAEAVFGQAEGYRDLPDVADDSTTDTLAAVTLWIDTDRWHGVPFLLRSGKQLAESRQQVSLLLRKPDGPLTQVPGQGGVLALSLSGSGALELSLVLKKPGPGLELVEHSIDLHLEDIRGADPLPPYVALIHDVTIGDRTLFTSSAGLAQAWRVARPVLDRTEPPKPYAPGSWGPDEVQALPGACGWLVETDR</sequence>
<evidence type="ECO:0000313" key="12">
    <source>
        <dbReference type="Proteomes" id="UP000655208"/>
    </source>
</evidence>
<dbReference type="GO" id="GO:0005829">
    <property type="term" value="C:cytosol"/>
    <property type="evidence" value="ECO:0007669"/>
    <property type="project" value="TreeGrafter"/>
</dbReference>
<dbReference type="Pfam" id="PF00479">
    <property type="entry name" value="G6PD_N"/>
    <property type="match status" value="1"/>
</dbReference>
<dbReference type="InterPro" id="IPR022674">
    <property type="entry name" value="G6P_DH_NAD-bd"/>
</dbReference>
<dbReference type="AlphaFoldDB" id="A0A917SXM2"/>
<proteinExistence type="inferred from homology"/>
<dbReference type="InterPro" id="IPR001282">
    <property type="entry name" value="G6P_DH"/>
</dbReference>
<protein>
    <recommendedName>
        <fullName evidence="7">Glucose-6-phosphate 1-dehydrogenase</fullName>
        <shortName evidence="7">G6PD</shortName>
        <ecNumber evidence="7">1.1.1.49</ecNumber>
    </recommendedName>
</protein>
<comment type="catalytic activity">
    <reaction evidence="7">
        <text>D-glucose 6-phosphate + NADP(+) = 6-phospho-D-glucono-1,5-lactone + NADPH + H(+)</text>
        <dbReference type="Rhea" id="RHEA:15841"/>
        <dbReference type="ChEBI" id="CHEBI:15378"/>
        <dbReference type="ChEBI" id="CHEBI:57783"/>
        <dbReference type="ChEBI" id="CHEBI:57955"/>
        <dbReference type="ChEBI" id="CHEBI:58349"/>
        <dbReference type="ChEBI" id="CHEBI:61548"/>
        <dbReference type="EC" id="1.1.1.49"/>
    </reaction>
</comment>
<evidence type="ECO:0000256" key="5">
    <source>
        <dbReference type="ARBA" id="ARBA00023002"/>
    </source>
</evidence>
<feature type="binding site" evidence="7">
    <location>
        <position position="263"/>
    </location>
    <ligand>
        <name>substrate</name>
    </ligand>
</feature>